<sequence length="114" mass="13046">RVIEDYHDLLLIDNGSGLSSNLENELHHFGWNSCSSCHEDASTDRRFRVLPNSLLLLSMTIAIYPYPILRIHHFGWNSCSSCHEDPYTGRCFLILPNSLLLLSRTIAIYHDSSK</sequence>
<proteinExistence type="inferred from homology"/>
<keyword evidence="5" id="KW-1185">Reference proteome</keyword>
<feature type="transmembrane region" description="Helical" evidence="3">
    <location>
        <begin position="49"/>
        <end position="67"/>
    </location>
</feature>
<evidence type="ECO:0000256" key="1">
    <source>
        <dbReference type="ARBA" id="ARBA00005606"/>
    </source>
</evidence>
<dbReference type="Proteomes" id="UP001642487">
    <property type="component" value="Chromosome 11"/>
</dbReference>
<protein>
    <submittedName>
        <fullName evidence="4">Uncharacterized protein</fullName>
    </submittedName>
</protein>
<reference evidence="4 5" key="1">
    <citation type="submission" date="2024-03" db="EMBL/GenBank/DDBJ databases">
        <authorList>
            <person name="Gkanogiannis A."/>
            <person name="Becerra Lopez-Lavalle L."/>
        </authorList>
    </citation>
    <scope>NUCLEOTIDE SEQUENCE [LARGE SCALE GENOMIC DNA]</scope>
</reference>
<organism evidence="4 5">
    <name type="scientific">Citrullus colocynthis</name>
    <name type="common">colocynth</name>
    <dbReference type="NCBI Taxonomy" id="252529"/>
    <lineage>
        <taxon>Eukaryota</taxon>
        <taxon>Viridiplantae</taxon>
        <taxon>Streptophyta</taxon>
        <taxon>Embryophyta</taxon>
        <taxon>Tracheophyta</taxon>
        <taxon>Spermatophyta</taxon>
        <taxon>Magnoliopsida</taxon>
        <taxon>eudicotyledons</taxon>
        <taxon>Gunneridae</taxon>
        <taxon>Pentapetalae</taxon>
        <taxon>rosids</taxon>
        <taxon>fabids</taxon>
        <taxon>Cucurbitales</taxon>
        <taxon>Cucurbitaceae</taxon>
        <taxon>Benincaseae</taxon>
        <taxon>Citrullus</taxon>
    </lineage>
</organism>
<dbReference type="PANTHER" id="PTHR23300:SF0">
    <property type="entry name" value="METHANETHIOL OXIDASE"/>
    <property type="match status" value="1"/>
</dbReference>
<dbReference type="InterPro" id="IPR008826">
    <property type="entry name" value="Se-bd"/>
</dbReference>
<evidence type="ECO:0000256" key="3">
    <source>
        <dbReference type="SAM" id="Phobius"/>
    </source>
</evidence>
<dbReference type="SUPFAM" id="SSF48695">
    <property type="entry name" value="Multiheme cytochromes"/>
    <property type="match status" value="1"/>
</dbReference>
<feature type="transmembrane region" description="Helical" evidence="3">
    <location>
        <begin position="87"/>
        <end position="109"/>
    </location>
</feature>
<gene>
    <name evidence="4" type="ORF">CITCOLO1_LOCUS5628</name>
</gene>
<dbReference type="EMBL" id="OZ021745">
    <property type="protein sequence ID" value="CAK9313890.1"/>
    <property type="molecule type" value="Genomic_DNA"/>
</dbReference>
<dbReference type="InterPro" id="IPR036280">
    <property type="entry name" value="Multihaem_cyt_sf"/>
</dbReference>
<evidence type="ECO:0000256" key="2">
    <source>
        <dbReference type="ARBA" id="ARBA00023266"/>
    </source>
</evidence>
<keyword evidence="3" id="KW-0472">Membrane</keyword>
<evidence type="ECO:0000313" key="5">
    <source>
        <dbReference type="Proteomes" id="UP001642487"/>
    </source>
</evidence>
<keyword evidence="3" id="KW-1133">Transmembrane helix</keyword>
<feature type="non-terminal residue" evidence="4">
    <location>
        <position position="1"/>
    </location>
</feature>
<comment type="similarity">
    <text evidence="1">Belongs to the selenium-binding protein family.</text>
</comment>
<accession>A0ABP0Y0E6</accession>
<keyword evidence="3" id="KW-0812">Transmembrane</keyword>
<keyword evidence="2" id="KW-0711">Selenium</keyword>
<dbReference type="PANTHER" id="PTHR23300">
    <property type="entry name" value="METHANETHIOL OXIDASE"/>
    <property type="match status" value="1"/>
</dbReference>
<dbReference type="Pfam" id="PF05694">
    <property type="entry name" value="SBP56"/>
    <property type="match status" value="1"/>
</dbReference>
<evidence type="ECO:0000313" key="4">
    <source>
        <dbReference type="EMBL" id="CAK9313890.1"/>
    </source>
</evidence>
<name>A0ABP0Y0E6_9ROSI</name>